<dbReference type="InterPro" id="IPR050164">
    <property type="entry name" value="Peptidase_C19"/>
</dbReference>
<evidence type="ECO:0000259" key="9">
    <source>
        <dbReference type="PROSITE" id="PS50235"/>
    </source>
</evidence>
<keyword evidence="7" id="KW-0788">Thiol protease</keyword>
<evidence type="ECO:0000256" key="7">
    <source>
        <dbReference type="ARBA" id="ARBA00022807"/>
    </source>
</evidence>
<protein>
    <recommendedName>
        <fullName evidence="3">ubiquitinyl hydrolase 1</fullName>
        <ecNumber evidence="3">3.4.19.12</ecNumber>
    </recommendedName>
</protein>
<evidence type="ECO:0000256" key="4">
    <source>
        <dbReference type="ARBA" id="ARBA00022670"/>
    </source>
</evidence>
<dbReference type="Gene3D" id="3.90.70.10">
    <property type="entry name" value="Cysteine proteinases"/>
    <property type="match status" value="1"/>
</dbReference>
<name>A0A7J6V6M0_THATH</name>
<dbReference type="InterPro" id="IPR038765">
    <property type="entry name" value="Papain-like_cys_pep_sf"/>
</dbReference>
<keyword evidence="6 10" id="KW-0378">Hydrolase</keyword>
<proteinExistence type="inferred from homology"/>
<dbReference type="GO" id="GO:0005829">
    <property type="term" value="C:cytosol"/>
    <property type="evidence" value="ECO:0007669"/>
    <property type="project" value="TreeGrafter"/>
</dbReference>
<feature type="compositionally biased region" description="Basic and acidic residues" evidence="8">
    <location>
        <begin position="77"/>
        <end position="89"/>
    </location>
</feature>
<dbReference type="PANTHER" id="PTHR24006">
    <property type="entry name" value="UBIQUITIN CARBOXYL-TERMINAL HYDROLASE"/>
    <property type="match status" value="1"/>
</dbReference>
<dbReference type="PANTHER" id="PTHR24006:SF687">
    <property type="entry name" value="UBIQUITIN CARBOXYL-TERMINAL HYDROLASE 10"/>
    <property type="match status" value="1"/>
</dbReference>
<feature type="region of interest" description="Disordered" evidence="8">
    <location>
        <begin position="66"/>
        <end position="116"/>
    </location>
</feature>
<keyword evidence="11" id="KW-1185">Reference proteome</keyword>
<dbReference type="Proteomes" id="UP000554482">
    <property type="component" value="Unassembled WGS sequence"/>
</dbReference>
<evidence type="ECO:0000256" key="2">
    <source>
        <dbReference type="ARBA" id="ARBA00009085"/>
    </source>
</evidence>
<evidence type="ECO:0000256" key="8">
    <source>
        <dbReference type="SAM" id="MobiDB-lite"/>
    </source>
</evidence>
<dbReference type="InterPro" id="IPR001394">
    <property type="entry name" value="Peptidase_C19_UCH"/>
</dbReference>
<evidence type="ECO:0000313" key="10">
    <source>
        <dbReference type="EMBL" id="KAF5180062.1"/>
    </source>
</evidence>
<evidence type="ECO:0000256" key="5">
    <source>
        <dbReference type="ARBA" id="ARBA00022786"/>
    </source>
</evidence>
<dbReference type="InterPro" id="IPR018200">
    <property type="entry name" value="USP_CS"/>
</dbReference>
<dbReference type="PROSITE" id="PS50235">
    <property type="entry name" value="USP_3"/>
    <property type="match status" value="1"/>
</dbReference>
<dbReference type="EC" id="3.4.19.12" evidence="3"/>
<feature type="region of interest" description="Disordered" evidence="8">
    <location>
        <begin position="132"/>
        <end position="159"/>
    </location>
</feature>
<evidence type="ECO:0000256" key="1">
    <source>
        <dbReference type="ARBA" id="ARBA00000707"/>
    </source>
</evidence>
<dbReference type="InterPro" id="IPR028889">
    <property type="entry name" value="USP"/>
</dbReference>
<dbReference type="EMBL" id="JABWDY010037919">
    <property type="protein sequence ID" value="KAF5180062.1"/>
    <property type="molecule type" value="Genomic_DNA"/>
</dbReference>
<dbReference type="Pfam" id="PF00443">
    <property type="entry name" value="UCH"/>
    <property type="match status" value="1"/>
</dbReference>
<dbReference type="AlphaFoldDB" id="A0A7J6V6M0"/>
<sequence>MSQHIAKEQTTDKFLLFGSFTEDEIKSLQRKSSINVVEPSVKKDLQFGSLDIETVRSLGALRVGDASEKSNCVQPSELDKKGDEVKNGKTTDGVLQRSSGGVKENGSAHTSPDCLTPGKAVCEPEVNNVNSASLDSQNTVSSSSKPISSNSHQLESVSSNEQNVPTIFHSLLNETVVDSSEFVKSKDDMHKALNGSDGTIKNLLPRGLINSGNLCFLNSTLQALLSCSPFVQLLQELRTRSIPKVGYPTLHAFVAFISDFDMPAVSSFKKNDMKFLQTGSPFSPAMFEPILKIFTPDVPNSISGRPRQEDAQEFLSFLMDQMHDELLKLQGHLSNLSGDKASLVSSSEDDGWETVGPKNKTAVTRTQSIAPSELSAIFGGQLRSVVKARGNKASATVQPFLLLHLDIYPDAVRTIDDALRLFSAPETLEGYRASAAGKVLYYFFRAFCSYVHPCYPVYNLQGLVEGSSFKTIG</sequence>
<evidence type="ECO:0000313" key="11">
    <source>
        <dbReference type="Proteomes" id="UP000554482"/>
    </source>
</evidence>
<accession>A0A7J6V6M0</accession>
<dbReference type="GO" id="GO:0016579">
    <property type="term" value="P:protein deubiquitination"/>
    <property type="evidence" value="ECO:0007669"/>
    <property type="project" value="InterPro"/>
</dbReference>
<comment type="similarity">
    <text evidence="2">Belongs to the peptidase C19 family.</text>
</comment>
<evidence type="ECO:0000256" key="3">
    <source>
        <dbReference type="ARBA" id="ARBA00012759"/>
    </source>
</evidence>
<dbReference type="GO" id="GO:0005634">
    <property type="term" value="C:nucleus"/>
    <property type="evidence" value="ECO:0007669"/>
    <property type="project" value="TreeGrafter"/>
</dbReference>
<dbReference type="PROSITE" id="PS00972">
    <property type="entry name" value="USP_1"/>
    <property type="match status" value="1"/>
</dbReference>
<gene>
    <name evidence="10" type="ORF">FRX31_030351</name>
</gene>
<evidence type="ECO:0000256" key="6">
    <source>
        <dbReference type="ARBA" id="ARBA00022801"/>
    </source>
</evidence>
<keyword evidence="5" id="KW-0833">Ubl conjugation pathway</keyword>
<organism evidence="10 11">
    <name type="scientific">Thalictrum thalictroides</name>
    <name type="common">Rue-anemone</name>
    <name type="synonym">Anemone thalictroides</name>
    <dbReference type="NCBI Taxonomy" id="46969"/>
    <lineage>
        <taxon>Eukaryota</taxon>
        <taxon>Viridiplantae</taxon>
        <taxon>Streptophyta</taxon>
        <taxon>Embryophyta</taxon>
        <taxon>Tracheophyta</taxon>
        <taxon>Spermatophyta</taxon>
        <taxon>Magnoliopsida</taxon>
        <taxon>Ranunculales</taxon>
        <taxon>Ranunculaceae</taxon>
        <taxon>Thalictroideae</taxon>
        <taxon>Thalictrum</taxon>
    </lineage>
</organism>
<dbReference type="GO" id="GO:0006508">
    <property type="term" value="P:proteolysis"/>
    <property type="evidence" value="ECO:0007669"/>
    <property type="project" value="UniProtKB-KW"/>
</dbReference>
<comment type="caution">
    <text evidence="10">The sequence shown here is derived from an EMBL/GenBank/DDBJ whole genome shotgun (WGS) entry which is preliminary data.</text>
</comment>
<feature type="compositionally biased region" description="Low complexity" evidence="8">
    <location>
        <begin position="141"/>
        <end position="151"/>
    </location>
</feature>
<dbReference type="GO" id="GO:0004843">
    <property type="term" value="F:cysteine-type deubiquitinase activity"/>
    <property type="evidence" value="ECO:0007669"/>
    <property type="project" value="UniProtKB-EC"/>
</dbReference>
<dbReference type="SUPFAM" id="SSF54001">
    <property type="entry name" value="Cysteine proteinases"/>
    <property type="match status" value="1"/>
</dbReference>
<keyword evidence="4" id="KW-0645">Protease</keyword>
<dbReference type="OrthoDB" id="429671at2759"/>
<feature type="domain" description="USP" evidence="9">
    <location>
        <begin position="206"/>
        <end position="473"/>
    </location>
</feature>
<reference evidence="10 11" key="1">
    <citation type="submission" date="2020-06" db="EMBL/GenBank/DDBJ databases">
        <title>Transcriptomic and genomic resources for Thalictrum thalictroides and T. hernandezii: Facilitating candidate gene discovery in an emerging model plant lineage.</title>
        <authorList>
            <person name="Arias T."/>
            <person name="Riano-Pachon D.M."/>
            <person name="Di Stilio V.S."/>
        </authorList>
    </citation>
    <scope>NUCLEOTIDE SEQUENCE [LARGE SCALE GENOMIC DNA]</scope>
    <source>
        <strain evidence="11">cv. WT478/WT964</strain>
        <tissue evidence="10">Leaves</tissue>
    </source>
</reference>
<comment type="catalytic activity">
    <reaction evidence="1">
        <text>Thiol-dependent hydrolysis of ester, thioester, amide, peptide and isopeptide bonds formed by the C-terminal Gly of ubiquitin (a 76-residue protein attached to proteins as an intracellular targeting signal).</text>
        <dbReference type="EC" id="3.4.19.12"/>
    </reaction>
</comment>